<evidence type="ECO:0000259" key="7">
    <source>
        <dbReference type="PROSITE" id="PS50011"/>
    </source>
</evidence>
<gene>
    <name evidence="8" type="primary">pknB_19</name>
    <name evidence="8" type="ORF">Mal52_49990</name>
</gene>
<protein>
    <submittedName>
        <fullName evidence="8">Serine/threonine-protein kinase PknB</fullName>
        <ecNumber evidence="8">2.7.11.1</ecNumber>
    </submittedName>
</protein>
<dbReference type="PANTHER" id="PTHR43289">
    <property type="entry name" value="MITOGEN-ACTIVATED PROTEIN KINASE KINASE KINASE 20-RELATED"/>
    <property type="match status" value="1"/>
</dbReference>
<dbReference type="GO" id="GO:0005524">
    <property type="term" value="F:ATP binding"/>
    <property type="evidence" value="ECO:0007669"/>
    <property type="project" value="UniProtKB-UniRule"/>
</dbReference>
<keyword evidence="9" id="KW-1185">Reference proteome</keyword>
<dbReference type="EMBL" id="CP036276">
    <property type="protein sequence ID" value="QDU46478.1"/>
    <property type="molecule type" value="Genomic_DNA"/>
</dbReference>
<dbReference type="Gene3D" id="3.30.200.20">
    <property type="entry name" value="Phosphorylase Kinase, domain 1"/>
    <property type="match status" value="1"/>
</dbReference>
<dbReference type="Pfam" id="PF00069">
    <property type="entry name" value="Pkinase"/>
    <property type="match status" value="1"/>
</dbReference>
<reference evidence="8 9" key="1">
    <citation type="submission" date="2019-02" db="EMBL/GenBank/DDBJ databases">
        <title>Deep-cultivation of Planctomycetes and their phenomic and genomic characterization uncovers novel biology.</title>
        <authorList>
            <person name="Wiegand S."/>
            <person name="Jogler M."/>
            <person name="Boedeker C."/>
            <person name="Pinto D."/>
            <person name="Vollmers J."/>
            <person name="Rivas-Marin E."/>
            <person name="Kohn T."/>
            <person name="Peeters S.H."/>
            <person name="Heuer A."/>
            <person name="Rast P."/>
            <person name="Oberbeckmann S."/>
            <person name="Bunk B."/>
            <person name="Jeske O."/>
            <person name="Meyerdierks A."/>
            <person name="Storesund J.E."/>
            <person name="Kallscheuer N."/>
            <person name="Luecker S."/>
            <person name="Lage O.M."/>
            <person name="Pohl T."/>
            <person name="Merkel B.J."/>
            <person name="Hornburger P."/>
            <person name="Mueller R.-W."/>
            <person name="Bruemmer F."/>
            <person name="Labrenz M."/>
            <person name="Spormann A.M."/>
            <person name="Op den Camp H."/>
            <person name="Overmann J."/>
            <person name="Amann R."/>
            <person name="Jetten M.S.M."/>
            <person name="Mascher T."/>
            <person name="Medema M.H."/>
            <person name="Devos D.P."/>
            <person name="Kaster A.-K."/>
            <person name="Ovreas L."/>
            <person name="Rohde M."/>
            <person name="Galperin M.Y."/>
            <person name="Jogler C."/>
        </authorList>
    </citation>
    <scope>NUCLEOTIDE SEQUENCE [LARGE SCALE GENOMIC DNA]</scope>
    <source>
        <strain evidence="8 9">Mal52</strain>
    </source>
</reference>
<feature type="binding site" evidence="5">
    <location>
        <position position="509"/>
    </location>
    <ligand>
        <name>ATP</name>
        <dbReference type="ChEBI" id="CHEBI:30616"/>
    </ligand>
</feature>
<feature type="domain" description="Protein kinase" evidence="7">
    <location>
        <begin position="480"/>
        <end position="754"/>
    </location>
</feature>
<accession>A0A517ZVG5</accession>
<dbReference type="InterPro" id="IPR017441">
    <property type="entry name" value="Protein_kinase_ATP_BS"/>
</dbReference>
<proteinExistence type="predicted"/>
<evidence type="ECO:0000256" key="6">
    <source>
        <dbReference type="SAM" id="Phobius"/>
    </source>
</evidence>
<dbReference type="InterPro" id="IPR008271">
    <property type="entry name" value="Ser/Thr_kinase_AS"/>
</dbReference>
<dbReference type="CDD" id="cd14014">
    <property type="entry name" value="STKc_PknB_like"/>
    <property type="match status" value="1"/>
</dbReference>
<dbReference type="RefSeq" id="WP_145378985.1">
    <property type="nucleotide sequence ID" value="NZ_CP036276.1"/>
</dbReference>
<dbReference type="InterPro" id="IPR000719">
    <property type="entry name" value="Prot_kinase_dom"/>
</dbReference>
<dbReference type="PROSITE" id="PS00108">
    <property type="entry name" value="PROTEIN_KINASE_ST"/>
    <property type="match status" value="1"/>
</dbReference>
<feature type="transmembrane region" description="Helical" evidence="6">
    <location>
        <begin position="443"/>
        <end position="466"/>
    </location>
</feature>
<keyword evidence="4 5" id="KW-0067">ATP-binding</keyword>
<evidence type="ECO:0000313" key="9">
    <source>
        <dbReference type="Proteomes" id="UP000319383"/>
    </source>
</evidence>
<dbReference type="AlphaFoldDB" id="A0A517ZVG5"/>
<organism evidence="8 9">
    <name type="scientific">Symmachiella dynata</name>
    <dbReference type="NCBI Taxonomy" id="2527995"/>
    <lineage>
        <taxon>Bacteria</taxon>
        <taxon>Pseudomonadati</taxon>
        <taxon>Planctomycetota</taxon>
        <taxon>Planctomycetia</taxon>
        <taxon>Planctomycetales</taxon>
        <taxon>Planctomycetaceae</taxon>
        <taxon>Symmachiella</taxon>
    </lineage>
</organism>
<dbReference type="InterPro" id="IPR011009">
    <property type="entry name" value="Kinase-like_dom_sf"/>
</dbReference>
<dbReference type="PROSITE" id="PS00107">
    <property type="entry name" value="PROTEIN_KINASE_ATP"/>
    <property type="match status" value="1"/>
</dbReference>
<keyword evidence="2 5" id="KW-0547">Nucleotide-binding</keyword>
<evidence type="ECO:0000256" key="2">
    <source>
        <dbReference type="ARBA" id="ARBA00022741"/>
    </source>
</evidence>
<evidence type="ECO:0000313" key="8">
    <source>
        <dbReference type="EMBL" id="QDU46478.1"/>
    </source>
</evidence>
<dbReference type="Gene3D" id="1.10.510.10">
    <property type="entry name" value="Transferase(Phosphotransferase) domain 1"/>
    <property type="match status" value="1"/>
</dbReference>
<dbReference type="GO" id="GO:0004674">
    <property type="term" value="F:protein serine/threonine kinase activity"/>
    <property type="evidence" value="ECO:0007669"/>
    <property type="project" value="UniProtKB-EC"/>
</dbReference>
<sequence length="802" mass="89321">MIPDRNSRIRDIFVQAIDLDKKSRAKFLDQECGDEPEIRAEVESLLSHHAPDTILPEGLPDNPIAAAASGVNQRPFRRIFATTIREIIERGFRHRFWRNMILFVLGILLSGVGIWMYWGMEESLRKILATKLESLLDADIAALEIWMEDKKSSAEVWAQQRNVLAATKELVALAQLESTTREDLLNSPALARIREELHVFHHREGNSGFAVIDRTGRVLASERDDDIGVRLEAGGMAELAKVLANKTTITKPFPQGAFAPDQTIRRDVPVVWANAPVHNAQNEIIAVLGFGWLADHQFTRVLSVGRMGRSGETYAFDSQGLLLSESRFDPELRRIGLIPDTPDSRSIFTVHVRDPGGNLLTGYRPKTALRNRPLTKIAAEAVASRTLHDPKLRRGVILDPYRDYRGVQVIGAWQWLSQYNMGVVCEVDSEEAYELLRYPIVAFWIRTGCLALAIGGLLIAAARIAILKKKVGTFQRLGQYSLLRKIGEGGMGEVYLARHALLRRPTAVKLLKGNRQRRDDVRRFEREVQLASQLEHPNTIEIYDYGRTSDQVFFYAMEYLPGISLAELVALSGPLPAARVIFLLRQICGSLREAHSIGLIHRDVKPQNIMLCDLGGEADFVKVLDFGLVKSVSDTGGTKITSPAMIVGTPMYMSPERLQTPDDVDDRSDIYSVGAVAYFLLTGQQLFDGMSQMEIVYHAVNEMPVPPSEIAKTAVPPALDRLVMDCLAKSPASRPRNIPAVLAILEQLAEHEVWTTHDARKWWDANVAKLRTTTAIATLLETLPGAAETVAQTFAASSPTKQ</sequence>
<keyword evidence="6" id="KW-0472">Membrane</keyword>
<evidence type="ECO:0000256" key="3">
    <source>
        <dbReference type="ARBA" id="ARBA00022777"/>
    </source>
</evidence>
<dbReference type="EC" id="2.7.11.1" evidence="8"/>
<keyword evidence="6" id="KW-1133">Transmembrane helix</keyword>
<keyword evidence="1 8" id="KW-0808">Transferase</keyword>
<feature type="transmembrane region" description="Helical" evidence="6">
    <location>
        <begin position="100"/>
        <end position="118"/>
    </location>
</feature>
<name>A0A517ZVG5_9PLAN</name>
<dbReference type="KEGG" id="sdyn:Mal52_49990"/>
<keyword evidence="6" id="KW-0812">Transmembrane</keyword>
<dbReference type="SUPFAM" id="SSF56112">
    <property type="entry name" value="Protein kinase-like (PK-like)"/>
    <property type="match status" value="1"/>
</dbReference>
<evidence type="ECO:0000256" key="5">
    <source>
        <dbReference type="PROSITE-ProRule" id="PRU10141"/>
    </source>
</evidence>
<dbReference type="Proteomes" id="UP000319383">
    <property type="component" value="Chromosome"/>
</dbReference>
<dbReference type="SMART" id="SM00220">
    <property type="entry name" value="S_TKc"/>
    <property type="match status" value="1"/>
</dbReference>
<keyword evidence="3 8" id="KW-0418">Kinase</keyword>
<evidence type="ECO:0000256" key="4">
    <source>
        <dbReference type="ARBA" id="ARBA00022840"/>
    </source>
</evidence>
<evidence type="ECO:0000256" key="1">
    <source>
        <dbReference type="ARBA" id="ARBA00022679"/>
    </source>
</evidence>
<dbReference type="PANTHER" id="PTHR43289:SF6">
    <property type="entry name" value="SERINE_THREONINE-PROTEIN KINASE NEKL-3"/>
    <property type="match status" value="1"/>
</dbReference>
<dbReference type="PROSITE" id="PS50011">
    <property type="entry name" value="PROTEIN_KINASE_DOM"/>
    <property type="match status" value="1"/>
</dbReference>